<accession>A0A1V1NYM3</accession>
<comment type="caution">
    <text evidence="1">The sequence shown here is derived from an EMBL/GenBank/DDBJ whole genome shotgun (WGS) entry which is preliminary data.</text>
</comment>
<sequence length="107" mass="12632">MNISGYNIKAYRALLDHFYWSTTYTEAWWIEDEDIVYAEEALRHMAGKRLLGTWTDDDTNETKNIKGMTLGNGMLLDNLFETEFHAQDEMNKWGYIFDKVNEVLDHT</sequence>
<proteinExistence type="predicted"/>
<dbReference type="AlphaFoldDB" id="A0A1V1NYM3"/>
<organism evidence="1 2">
    <name type="scientific">Candidatus Magnetoglobus multicellularis str. Araruama</name>
    <dbReference type="NCBI Taxonomy" id="890399"/>
    <lineage>
        <taxon>Bacteria</taxon>
        <taxon>Pseudomonadati</taxon>
        <taxon>Thermodesulfobacteriota</taxon>
        <taxon>Desulfobacteria</taxon>
        <taxon>Desulfobacterales</taxon>
        <taxon>Desulfobacteraceae</taxon>
        <taxon>Candidatus Magnetoglobus</taxon>
    </lineage>
</organism>
<protein>
    <submittedName>
        <fullName evidence="1">Uncharacterized protein</fullName>
    </submittedName>
</protein>
<gene>
    <name evidence="1" type="ORF">OMM_11361</name>
</gene>
<name>A0A1V1NYM3_9BACT</name>
<evidence type="ECO:0000313" key="2">
    <source>
        <dbReference type="Proteomes" id="UP000189670"/>
    </source>
</evidence>
<reference evidence="2" key="1">
    <citation type="submission" date="2012-11" db="EMBL/GenBank/DDBJ databases">
        <authorList>
            <person name="Lucero-Rivera Y.E."/>
            <person name="Tovar-Ramirez D."/>
        </authorList>
    </citation>
    <scope>NUCLEOTIDE SEQUENCE [LARGE SCALE GENOMIC DNA]</scope>
    <source>
        <strain evidence="2">Araruama</strain>
    </source>
</reference>
<evidence type="ECO:0000313" key="1">
    <source>
        <dbReference type="EMBL" id="ETR67651.1"/>
    </source>
</evidence>
<dbReference type="EMBL" id="ATBP01001276">
    <property type="protein sequence ID" value="ETR67651.1"/>
    <property type="molecule type" value="Genomic_DNA"/>
</dbReference>
<dbReference type="Proteomes" id="UP000189670">
    <property type="component" value="Unassembled WGS sequence"/>
</dbReference>